<dbReference type="GO" id="GO:0042254">
    <property type="term" value="P:ribosome biogenesis"/>
    <property type="evidence" value="ECO:0007669"/>
    <property type="project" value="UniProtKB-UniRule"/>
</dbReference>
<dbReference type="Gene3D" id="2.70.210.12">
    <property type="entry name" value="GTP1/OBG domain"/>
    <property type="match status" value="1"/>
</dbReference>
<dbReference type="AlphaFoldDB" id="A0A4C1TVK3"/>
<gene>
    <name evidence="7" type="primary">MTG2</name>
    <name evidence="7" type="ORF">EVAR_7907_1</name>
</gene>
<evidence type="ECO:0000256" key="3">
    <source>
        <dbReference type="ARBA" id="ARBA00022741"/>
    </source>
</evidence>
<accession>A0A4C1TVK3</accession>
<dbReference type="PROSITE" id="PS51883">
    <property type="entry name" value="OBG"/>
    <property type="match status" value="1"/>
</dbReference>
<dbReference type="NCBIfam" id="TIGR00231">
    <property type="entry name" value="small_GTP"/>
    <property type="match status" value="1"/>
</dbReference>
<comment type="similarity">
    <text evidence="1">Belongs to the TRAFAC class OBG-HflX-like GTPase superfamily. OBG GTPase family.</text>
</comment>
<dbReference type="FunFam" id="2.70.210.12:FF:000001">
    <property type="entry name" value="GTPase Obg"/>
    <property type="match status" value="1"/>
</dbReference>
<reference evidence="7 8" key="1">
    <citation type="journal article" date="2019" name="Commun. Biol.">
        <title>The bagworm genome reveals a unique fibroin gene that provides high tensile strength.</title>
        <authorList>
            <person name="Kono N."/>
            <person name="Nakamura H."/>
            <person name="Ohtoshi R."/>
            <person name="Tomita M."/>
            <person name="Numata K."/>
            <person name="Arakawa K."/>
        </authorList>
    </citation>
    <scope>NUCLEOTIDE SEQUENCE [LARGE SCALE GENOMIC DNA]</scope>
</reference>
<dbReference type="SUPFAM" id="SSF82051">
    <property type="entry name" value="Obg GTP-binding protein N-terminal domain"/>
    <property type="match status" value="1"/>
</dbReference>
<feature type="domain" description="Obg" evidence="6">
    <location>
        <begin position="45"/>
        <end position="200"/>
    </location>
</feature>
<dbReference type="GO" id="GO:0005525">
    <property type="term" value="F:GTP binding"/>
    <property type="evidence" value="ECO:0007669"/>
    <property type="project" value="UniProtKB-KW"/>
</dbReference>
<dbReference type="CDD" id="cd01898">
    <property type="entry name" value="Obg"/>
    <property type="match status" value="1"/>
</dbReference>
<dbReference type="InterPro" id="IPR031167">
    <property type="entry name" value="G_OBG"/>
</dbReference>
<keyword evidence="4" id="KW-0342">GTP-binding</keyword>
<dbReference type="InterPro" id="IPR036726">
    <property type="entry name" value="GTP1_OBG_dom_sf"/>
</dbReference>
<dbReference type="OrthoDB" id="347018at2759"/>
<evidence type="ECO:0000259" key="6">
    <source>
        <dbReference type="PROSITE" id="PS51883"/>
    </source>
</evidence>
<dbReference type="PIRSF" id="PIRSF002401">
    <property type="entry name" value="GTP_bd_Obg/CgtA"/>
    <property type="match status" value="1"/>
</dbReference>
<dbReference type="GO" id="GO:0005739">
    <property type="term" value="C:mitochondrion"/>
    <property type="evidence" value="ECO:0007669"/>
    <property type="project" value="TreeGrafter"/>
</dbReference>
<dbReference type="PANTHER" id="PTHR11702">
    <property type="entry name" value="DEVELOPMENTALLY REGULATED GTP-BINDING PROTEIN-RELATED"/>
    <property type="match status" value="1"/>
</dbReference>
<protein>
    <submittedName>
        <fullName evidence="7">Mitochondrial ribosome-associated GTPase 2</fullName>
    </submittedName>
</protein>
<dbReference type="InterPro" id="IPR006073">
    <property type="entry name" value="GTP-bd"/>
</dbReference>
<dbReference type="GO" id="GO:0000287">
    <property type="term" value="F:magnesium ion binding"/>
    <property type="evidence" value="ECO:0007669"/>
    <property type="project" value="InterPro"/>
</dbReference>
<dbReference type="GO" id="GO:0003924">
    <property type="term" value="F:GTPase activity"/>
    <property type="evidence" value="ECO:0007669"/>
    <property type="project" value="InterPro"/>
</dbReference>
<organism evidence="7 8">
    <name type="scientific">Eumeta variegata</name>
    <name type="common">Bagworm moth</name>
    <name type="synonym">Eumeta japonica</name>
    <dbReference type="NCBI Taxonomy" id="151549"/>
    <lineage>
        <taxon>Eukaryota</taxon>
        <taxon>Metazoa</taxon>
        <taxon>Ecdysozoa</taxon>
        <taxon>Arthropoda</taxon>
        <taxon>Hexapoda</taxon>
        <taxon>Insecta</taxon>
        <taxon>Pterygota</taxon>
        <taxon>Neoptera</taxon>
        <taxon>Endopterygota</taxon>
        <taxon>Lepidoptera</taxon>
        <taxon>Glossata</taxon>
        <taxon>Ditrysia</taxon>
        <taxon>Tineoidea</taxon>
        <taxon>Psychidae</taxon>
        <taxon>Oiketicinae</taxon>
        <taxon>Eumeta</taxon>
    </lineage>
</organism>
<comment type="caution">
    <text evidence="7">The sequence shown here is derived from an EMBL/GenBank/DDBJ whole genome shotgun (WGS) entry which is preliminary data.</text>
</comment>
<evidence type="ECO:0000313" key="8">
    <source>
        <dbReference type="Proteomes" id="UP000299102"/>
    </source>
</evidence>
<keyword evidence="3" id="KW-0547">Nucleotide-binding</keyword>
<dbReference type="PANTHER" id="PTHR11702:SF31">
    <property type="entry name" value="MITOCHONDRIAL RIBOSOME-ASSOCIATED GTPASE 2"/>
    <property type="match status" value="1"/>
</dbReference>
<sequence length="387" mass="42022">MNTLLSYTRAIHLISVVSRRHYSDIENIPRALRSLKKKSSSHLARHFVDSFSIKVEAGSGGDGCISFLSAFAKENAGPDGGDGGNGGHVLLQATSNVNSLNHCQPVIRAASGEKGGHKDCSGKSASHVIVNVPIGTIVRDEYDNVVADLNKEGMTFVAARGGAGGRGNRFFTSSTEQAPSIAEYGAPGENFRYHLEVRSTAHAGLLGLPNAGKSTLLRAISRARPTVAPYPFTTLHPHIGMVPYDDYEQVAVADLPGLIPGSHLNRGLGIRFLQHVQRCRGLLYVIDASREDPWTQYDQLQYELEQFNVELLQRPTIVVANKIDLPEAKDQLPALKRELQKRKMHCVVPLSAKTGIGLGVLLRLLRDMYDGVLVKDNQSNSNEATDG</sequence>
<dbReference type="Pfam" id="PF01018">
    <property type="entry name" value="GTP1_OBG"/>
    <property type="match status" value="1"/>
</dbReference>
<dbReference type="EMBL" id="BGZK01000091">
    <property type="protein sequence ID" value="GBP17914.1"/>
    <property type="molecule type" value="Genomic_DNA"/>
</dbReference>
<dbReference type="STRING" id="151549.A0A4C1TVK3"/>
<dbReference type="HAMAP" id="MF_01454">
    <property type="entry name" value="GTPase_Obg"/>
    <property type="match status" value="1"/>
</dbReference>
<dbReference type="InterPro" id="IPR027417">
    <property type="entry name" value="P-loop_NTPase"/>
</dbReference>
<dbReference type="Proteomes" id="UP000299102">
    <property type="component" value="Unassembled WGS sequence"/>
</dbReference>
<dbReference type="InterPro" id="IPR005225">
    <property type="entry name" value="Small_GTP-bd"/>
</dbReference>
<feature type="domain" description="OBG-type G" evidence="5">
    <location>
        <begin position="201"/>
        <end position="370"/>
    </location>
</feature>
<dbReference type="Gene3D" id="3.40.50.300">
    <property type="entry name" value="P-loop containing nucleotide triphosphate hydrolases"/>
    <property type="match status" value="1"/>
</dbReference>
<dbReference type="SUPFAM" id="SSF52540">
    <property type="entry name" value="P-loop containing nucleoside triphosphate hydrolases"/>
    <property type="match status" value="1"/>
</dbReference>
<keyword evidence="2" id="KW-0690">Ribosome biogenesis</keyword>
<dbReference type="InterPro" id="IPR045086">
    <property type="entry name" value="OBG_GTPase"/>
</dbReference>
<dbReference type="Pfam" id="PF01926">
    <property type="entry name" value="MMR_HSR1"/>
    <property type="match status" value="1"/>
</dbReference>
<dbReference type="InterPro" id="IPR014100">
    <property type="entry name" value="GTP-bd_Obg/CgtA"/>
</dbReference>
<evidence type="ECO:0000256" key="2">
    <source>
        <dbReference type="ARBA" id="ARBA00022517"/>
    </source>
</evidence>
<keyword evidence="8" id="KW-1185">Reference proteome</keyword>
<dbReference type="NCBIfam" id="TIGR02729">
    <property type="entry name" value="Obg_CgtA"/>
    <property type="match status" value="1"/>
</dbReference>
<evidence type="ECO:0000256" key="1">
    <source>
        <dbReference type="ARBA" id="ARBA00007699"/>
    </source>
</evidence>
<dbReference type="InterPro" id="IPR006169">
    <property type="entry name" value="GTP1_OBG_dom"/>
</dbReference>
<dbReference type="PROSITE" id="PS51710">
    <property type="entry name" value="G_OBG"/>
    <property type="match status" value="1"/>
</dbReference>
<dbReference type="NCBIfam" id="NF008956">
    <property type="entry name" value="PRK12299.1"/>
    <property type="match status" value="1"/>
</dbReference>
<evidence type="ECO:0000256" key="4">
    <source>
        <dbReference type="ARBA" id="ARBA00023134"/>
    </source>
</evidence>
<name>A0A4C1TVK3_EUMVA</name>
<evidence type="ECO:0000313" key="7">
    <source>
        <dbReference type="EMBL" id="GBP17914.1"/>
    </source>
</evidence>
<dbReference type="PRINTS" id="PR00326">
    <property type="entry name" value="GTP1OBG"/>
</dbReference>
<proteinExistence type="inferred from homology"/>
<evidence type="ECO:0000259" key="5">
    <source>
        <dbReference type="PROSITE" id="PS51710"/>
    </source>
</evidence>